<proteinExistence type="predicted"/>
<reference evidence="2" key="1">
    <citation type="submission" date="2016-10" db="EMBL/GenBank/DDBJ databases">
        <authorList>
            <person name="de Groot N.N."/>
        </authorList>
    </citation>
    <scope>NUCLEOTIDE SEQUENCE</scope>
</reference>
<dbReference type="AlphaFoldDB" id="A0A1W1EDB8"/>
<evidence type="ECO:0000256" key="1">
    <source>
        <dbReference type="SAM" id="Phobius"/>
    </source>
</evidence>
<feature type="transmembrane region" description="Helical" evidence="1">
    <location>
        <begin position="12"/>
        <end position="34"/>
    </location>
</feature>
<organism evidence="2">
    <name type="scientific">hydrothermal vent metagenome</name>
    <dbReference type="NCBI Taxonomy" id="652676"/>
    <lineage>
        <taxon>unclassified sequences</taxon>
        <taxon>metagenomes</taxon>
        <taxon>ecological metagenomes</taxon>
    </lineage>
</organism>
<name>A0A1W1EDB8_9ZZZZ</name>
<keyword evidence="1" id="KW-0812">Transmembrane</keyword>
<protein>
    <recommendedName>
        <fullName evidence="3">DUF3149 domain-containing protein</fullName>
    </recommendedName>
</protein>
<evidence type="ECO:0000313" key="2">
    <source>
        <dbReference type="EMBL" id="SFZ98021.1"/>
    </source>
</evidence>
<accession>A0A1W1EDB8</accession>
<dbReference type="EMBL" id="FPKX01000032">
    <property type="protein sequence ID" value="SFZ98021.1"/>
    <property type="molecule type" value="Genomic_DNA"/>
</dbReference>
<sequence>MLDLSKPIPMEVIVGSIVFVVVIVGIGLAITAYYKKKLKV</sequence>
<gene>
    <name evidence="2" type="ORF">MNB_SV-5-1681</name>
</gene>
<keyword evidence="1" id="KW-0472">Membrane</keyword>
<evidence type="ECO:0008006" key="3">
    <source>
        <dbReference type="Google" id="ProtNLM"/>
    </source>
</evidence>
<keyword evidence="1" id="KW-1133">Transmembrane helix</keyword>